<proteinExistence type="predicted"/>
<dbReference type="InterPro" id="IPR024072">
    <property type="entry name" value="DHFR-like_dom_sf"/>
</dbReference>
<dbReference type="EMBL" id="QRDY01000019">
    <property type="protein sequence ID" value="RED55109.1"/>
    <property type="molecule type" value="Genomic_DNA"/>
</dbReference>
<feature type="domain" description="Bacterial bifunctional deaminase-reductase C-terminal" evidence="1">
    <location>
        <begin position="54"/>
        <end position="201"/>
    </location>
</feature>
<evidence type="ECO:0000313" key="2">
    <source>
        <dbReference type="EMBL" id="RED55109.1"/>
    </source>
</evidence>
<protein>
    <submittedName>
        <fullName evidence="2">Dihydrofolate reductase</fullName>
    </submittedName>
</protein>
<dbReference type="AlphaFoldDB" id="A0A3D9I0G3"/>
<dbReference type="PANTHER" id="PTHR38011">
    <property type="entry name" value="DIHYDROFOLATE REDUCTASE FAMILY PROTEIN (AFU_ORTHOLOGUE AFUA_8G06820)"/>
    <property type="match status" value="1"/>
</dbReference>
<comment type="caution">
    <text evidence="2">The sequence shown here is derived from an EMBL/GenBank/DDBJ whole genome shotgun (WGS) entry which is preliminary data.</text>
</comment>
<dbReference type="InterPro" id="IPR050765">
    <property type="entry name" value="Riboflavin_Biosynth_HTPR"/>
</dbReference>
<sequence length="211" mass="24367">MGWAYYINLNPSYYRRLKQLLIISYRIPTKVEGSIKFRLAIHKKQPFTSYDADLEKHAKEILSTADTVIWGRGTYQGMYSYWPSVPSNPSASQHERNHAEWIEKTAKIVFSTTLEKVEWNNTRLVKENVEEEIKNLKQQPGKDMVILGSPRFAHYLMQLDLIDEYKITVSPVLIGSGLPLFQGLKEKINLKLIENKTFDSGAIGLVYQTVR</sequence>
<evidence type="ECO:0000259" key="1">
    <source>
        <dbReference type="Pfam" id="PF01872"/>
    </source>
</evidence>
<organism evidence="2 3">
    <name type="scientific">Cohnella lupini</name>
    <dbReference type="NCBI Taxonomy" id="1294267"/>
    <lineage>
        <taxon>Bacteria</taxon>
        <taxon>Bacillati</taxon>
        <taxon>Bacillota</taxon>
        <taxon>Bacilli</taxon>
        <taxon>Bacillales</taxon>
        <taxon>Paenibacillaceae</taxon>
        <taxon>Cohnella</taxon>
    </lineage>
</organism>
<dbReference type="GO" id="GO:0009231">
    <property type="term" value="P:riboflavin biosynthetic process"/>
    <property type="evidence" value="ECO:0007669"/>
    <property type="project" value="InterPro"/>
</dbReference>
<evidence type="ECO:0000313" key="3">
    <source>
        <dbReference type="Proteomes" id="UP000256869"/>
    </source>
</evidence>
<name>A0A3D9I0G3_9BACL</name>
<dbReference type="Proteomes" id="UP000256869">
    <property type="component" value="Unassembled WGS sequence"/>
</dbReference>
<dbReference type="PANTHER" id="PTHR38011:SF11">
    <property type="entry name" value="2,5-DIAMINO-6-RIBOSYLAMINO-4(3H)-PYRIMIDINONE 5'-PHOSPHATE REDUCTASE"/>
    <property type="match status" value="1"/>
</dbReference>
<reference evidence="2 3" key="1">
    <citation type="submission" date="2018-07" db="EMBL/GenBank/DDBJ databases">
        <title>Genomic Encyclopedia of Type Strains, Phase III (KMG-III): the genomes of soil and plant-associated and newly described type strains.</title>
        <authorList>
            <person name="Whitman W."/>
        </authorList>
    </citation>
    <scope>NUCLEOTIDE SEQUENCE [LARGE SCALE GENOMIC DNA]</scope>
    <source>
        <strain evidence="2 3">CECT 8236</strain>
    </source>
</reference>
<dbReference type="InterPro" id="IPR002734">
    <property type="entry name" value="RibDG_C"/>
</dbReference>
<accession>A0A3D9I0G3</accession>
<dbReference type="GO" id="GO:0008703">
    <property type="term" value="F:5-amino-6-(5-phosphoribosylamino)uracil reductase activity"/>
    <property type="evidence" value="ECO:0007669"/>
    <property type="project" value="InterPro"/>
</dbReference>
<dbReference type="Pfam" id="PF01872">
    <property type="entry name" value="RibD_C"/>
    <property type="match status" value="1"/>
</dbReference>
<dbReference type="SUPFAM" id="SSF53597">
    <property type="entry name" value="Dihydrofolate reductase-like"/>
    <property type="match status" value="1"/>
</dbReference>
<dbReference type="Gene3D" id="3.40.430.10">
    <property type="entry name" value="Dihydrofolate Reductase, subunit A"/>
    <property type="match status" value="1"/>
</dbReference>
<gene>
    <name evidence="2" type="ORF">DFP95_11944</name>
</gene>
<keyword evidence="3" id="KW-1185">Reference proteome</keyword>